<dbReference type="EMBL" id="CP159279">
    <property type="protein sequence ID" value="XCH11947.1"/>
    <property type="molecule type" value="Genomic_DNA"/>
</dbReference>
<proteinExistence type="inferred from homology"/>
<dbReference type="Pfam" id="PF22725">
    <property type="entry name" value="GFO_IDH_MocA_C3"/>
    <property type="match status" value="1"/>
</dbReference>
<dbReference type="AlphaFoldDB" id="A0AAU8ER48"/>
<evidence type="ECO:0000256" key="3">
    <source>
        <dbReference type="ARBA" id="ARBA00023027"/>
    </source>
</evidence>
<evidence type="ECO:0000259" key="5">
    <source>
        <dbReference type="Pfam" id="PF22725"/>
    </source>
</evidence>
<dbReference type="Gene3D" id="3.40.50.720">
    <property type="entry name" value="NAD(P)-binding Rossmann-like Domain"/>
    <property type="match status" value="1"/>
</dbReference>
<dbReference type="GO" id="GO:0016491">
    <property type="term" value="F:oxidoreductase activity"/>
    <property type="evidence" value="ECO:0007669"/>
    <property type="project" value="UniProtKB-KW"/>
</dbReference>
<dbReference type="InterPro" id="IPR036291">
    <property type="entry name" value="NAD(P)-bd_dom_sf"/>
</dbReference>
<dbReference type="GO" id="GO:0000166">
    <property type="term" value="F:nucleotide binding"/>
    <property type="evidence" value="ECO:0007669"/>
    <property type="project" value="InterPro"/>
</dbReference>
<evidence type="ECO:0000256" key="1">
    <source>
        <dbReference type="ARBA" id="ARBA00010928"/>
    </source>
</evidence>
<organism evidence="6">
    <name type="scientific">Arthrobacter sp. K5</name>
    <dbReference type="NCBI Taxonomy" id="2839623"/>
    <lineage>
        <taxon>Bacteria</taxon>
        <taxon>Bacillati</taxon>
        <taxon>Actinomycetota</taxon>
        <taxon>Actinomycetes</taxon>
        <taxon>Micrococcales</taxon>
        <taxon>Micrococcaceae</taxon>
        <taxon>Arthrobacter</taxon>
    </lineage>
</organism>
<evidence type="ECO:0000256" key="2">
    <source>
        <dbReference type="ARBA" id="ARBA00023002"/>
    </source>
</evidence>
<feature type="domain" description="GFO/IDH/MocA-like oxidoreductase" evidence="5">
    <location>
        <begin position="145"/>
        <end position="255"/>
    </location>
</feature>
<dbReference type="PANTHER" id="PTHR43708">
    <property type="entry name" value="CONSERVED EXPRESSED OXIDOREDUCTASE (EUROFUNG)"/>
    <property type="match status" value="1"/>
</dbReference>
<sequence length="399" mass="41432">MTDPTAPVRVVQVGAGGMGRAWLRLLGEAAGVELAGVVDLNPQAARDALADLGLGGVPVGTSLTELAGAVGAQAVVNVTVPAAHHPVNVEAHFLGLPVLCEKPAAPTVADALSLAAVAEATGQLLMISQSRRYFRTLADFKRQAARLGEIGLLTCDFFKAPHFGGFREEMEHVLLVDMAIHAFDTARYLLGRNPVSVYCEEFNPGWSWYAGDAAATAVFEMDGGSRFVYTGSWCADGLETSWNGSWRINGANGTAAWDGAAAPVAEHVAGAASVADDGGRPGFASCSSSQPDSLVAEGGTPEEIAGALAEFVRCLRTGEVPSGEIHENVLSLAMVEAAVKSSQTGQKVFIRDVLGDAHRQALAVEQVPAAKEVLASWASPLEALERAGYSGQAVSKVLG</sequence>
<dbReference type="SUPFAM" id="SSF51735">
    <property type="entry name" value="NAD(P)-binding Rossmann-fold domains"/>
    <property type="match status" value="1"/>
</dbReference>
<dbReference type="InterPro" id="IPR055170">
    <property type="entry name" value="GFO_IDH_MocA-like_dom"/>
</dbReference>
<dbReference type="Gene3D" id="3.30.360.10">
    <property type="entry name" value="Dihydrodipicolinate Reductase, domain 2"/>
    <property type="match status" value="1"/>
</dbReference>
<dbReference type="PANTHER" id="PTHR43708:SF5">
    <property type="entry name" value="CONSERVED EXPRESSED OXIDOREDUCTASE (EUROFUNG)-RELATED"/>
    <property type="match status" value="1"/>
</dbReference>
<protein>
    <submittedName>
        <fullName evidence="6">Gfo/Idh/MocA family oxidoreductase</fullName>
    </submittedName>
</protein>
<evidence type="ECO:0000313" key="6">
    <source>
        <dbReference type="EMBL" id="XCH11947.1"/>
    </source>
</evidence>
<dbReference type="InterPro" id="IPR000683">
    <property type="entry name" value="Gfo/Idh/MocA-like_OxRdtase_N"/>
</dbReference>
<name>A0AAU8ER48_9MICC</name>
<gene>
    <name evidence="6" type="ORF">ABRP34_02715</name>
</gene>
<keyword evidence="3" id="KW-0520">NAD</keyword>
<dbReference type="RefSeq" id="WP_353712170.1">
    <property type="nucleotide sequence ID" value="NZ_CP159279.1"/>
</dbReference>
<accession>A0AAU8ER48</accession>
<dbReference type="Pfam" id="PF01408">
    <property type="entry name" value="GFO_IDH_MocA"/>
    <property type="match status" value="1"/>
</dbReference>
<keyword evidence="2" id="KW-0560">Oxidoreductase</keyword>
<comment type="similarity">
    <text evidence="1">Belongs to the Gfo/Idh/MocA family.</text>
</comment>
<reference evidence="6" key="1">
    <citation type="submission" date="2024-06" db="EMBL/GenBank/DDBJ databases">
        <title>Biodegradation of dimethachlon by Arthrobacter sp. K5: mechanistic insights and ecological implications.</title>
        <authorList>
            <person name="Hu S."/>
            <person name="Lu P."/>
        </authorList>
    </citation>
    <scope>NUCLEOTIDE SEQUENCE</scope>
    <source>
        <strain evidence="6">K5</strain>
    </source>
</reference>
<dbReference type="SUPFAM" id="SSF55347">
    <property type="entry name" value="Glyceraldehyde-3-phosphate dehydrogenase-like, C-terminal domain"/>
    <property type="match status" value="1"/>
</dbReference>
<dbReference type="InterPro" id="IPR051317">
    <property type="entry name" value="Gfo/Idh/MocA_oxidoreduct"/>
</dbReference>
<evidence type="ECO:0000259" key="4">
    <source>
        <dbReference type="Pfam" id="PF01408"/>
    </source>
</evidence>
<feature type="domain" description="Gfo/Idh/MocA-like oxidoreductase N-terminal" evidence="4">
    <location>
        <begin position="9"/>
        <end position="127"/>
    </location>
</feature>